<evidence type="ECO:0000313" key="2">
    <source>
        <dbReference type="Proteomes" id="UP000887574"/>
    </source>
</evidence>
<accession>A0A915DGX0</accession>
<dbReference type="AlphaFoldDB" id="A0A915DGX0"/>
<proteinExistence type="predicted"/>
<organism evidence="2 3">
    <name type="scientific">Ditylenchus dipsaci</name>
    <dbReference type="NCBI Taxonomy" id="166011"/>
    <lineage>
        <taxon>Eukaryota</taxon>
        <taxon>Metazoa</taxon>
        <taxon>Ecdysozoa</taxon>
        <taxon>Nematoda</taxon>
        <taxon>Chromadorea</taxon>
        <taxon>Rhabditida</taxon>
        <taxon>Tylenchina</taxon>
        <taxon>Tylenchomorpha</taxon>
        <taxon>Sphaerularioidea</taxon>
        <taxon>Anguinidae</taxon>
        <taxon>Anguininae</taxon>
        <taxon>Ditylenchus</taxon>
    </lineage>
</organism>
<dbReference type="Proteomes" id="UP000887574">
    <property type="component" value="Unplaced"/>
</dbReference>
<sequence>MSFCNQMLALIVVCSVFTSSYSVNIEQQIAGGLTSSVNSAANGISSMRDTFRTHFLKLQKKWKIRLDDLKKDTEMIE</sequence>
<dbReference type="WBParaSite" id="jg19331">
    <property type="protein sequence ID" value="jg19331"/>
    <property type="gene ID" value="jg19331"/>
</dbReference>
<reference evidence="3" key="1">
    <citation type="submission" date="2022-11" db="UniProtKB">
        <authorList>
            <consortium name="WormBaseParasite"/>
        </authorList>
    </citation>
    <scope>IDENTIFICATION</scope>
</reference>
<evidence type="ECO:0000313" key="3">
    <source>
        <dbReference type="WBParaSite" id="jg19331"/>
    </source>
</evidence>
<keyword evidence="1" id="KW-0732">Signal</keyword>
<evidence type="ECO:0000256" key="1">
    <source>
        <dbReference type="SAM" id="SignalP"/>
    </source>
</evidence>
<protein>
    <submittedName>
        <fullName evidence="3">Uncharacterized protein</fullName>
    </submittedName>
</protein>
<feature type="signal peptide" evidence="1">
    <location>
        <begin position="1"/>
        <end position="22"/>
    </location>
</feature>
<feature type="chain" id="PRO_5036812872" evidence="1">
    <location>
        <begin position="23"/>
        <end position="77"/>
    </location>
</feature>
<name>A0A915DGX0_9BILA</name>
<keyword evidence="2" id="KW-1185">Reference proteome</keyword>